<gene>
    <name evidence="2" type="ORF">Tci_889102</name>
</gene>
<evidence type="ECO:0000313" key="2">
    <source>
        <dbReference type="EMBL" id="GFD17133.1"/>
    </source>
</evidence>
<organism evidence="2">
    <name type="scientific">Tanacetum cinerariifolium</name>
    <name type="common">Dalmatian daisy</name>
    <name type="synonym">Chrysanthemum cinerariifolium</name>
    <dbReference type="NCBI Taxonomy" id="118510"/>
    <lineage>
        <taxon>Eukaryota</taxon>
        <taxon>Viridiplantae</taxon>
        <taxon>Streptophyta</taxon>
        <taxon>Embryophyta</taxon>
        <taxon>Tracheophyta</taxon>
        <taxon>Spermatophyta</taxon>
        <taxon>Magnoliopsida</taxon>
        <taxon>eudicotyledons</taxon>
        <taxon>Gunneridae</taxon>
        <taxon>Pentapetalae</taxon>
        <taxon>asterids</taxon>
        <taxon>campanulids</taxon>
        <taxon>Asterales</taxon>
        <taxon>Asteraceae</taxon>
        <taxon>Asteroideae</taxon>
        <taxon>Anthemideae</taxon>
        <taxon>Anthemidinae</taxon>
        <taxon>Tanacetum</taxon>
    </lineage>
</organism>
<comment type="caution">
    <text evidence="2">The sequence shown here is derived from an EMBL/GenBank/DDBJ whole genome shotgun (WGS) entry which is preliminary data.</text>
</comment>
<sequence>MVLSMHDDEPELAELKELIEIVTTAKIMTEVVNAAATTITAAPIAATTITVDPSAARRRKRVVIRDAKETATPSTIVHFEPKSKDKGKGILVEEPKPLKNKHR</sequence>
<dbReference type="AlphaFoldDB" id="A0A699U520"/>
<protein>
    <submittedName>
        <fullName evidence="2">Uncharacterized protein</fullName>
    </submittedName>
</protein>
<reference evidence="2" key="1">
    <citation type="journal article" date="2019" name="Sci. Rep.">
        <title>Draft genome of Tanacetum cinerariifolium, the natural source of mosquito coil.</title>
        <authorList>
            <person name="Yamashiro T."/>
            <person name="Shiraishi A."/>
            <person name="Satake H."/>
            <person name="Nakayama K."/>
        </authorList>
    </citation>
    <scope>NUCLEOTIDE SEQUENCE</scope>
</reference>
<dbReference type="EMBL" id="BKCJ011298107">
    <property type="protein sequence ID" value="GFD17133.1"/>
    <property type="molecule type" value="Genomic_DNA"/>
</dbReference>
<evidence type="ECO:0000256" key="1">
    <source>
        <dbReference type="SAM" id="MobiDB-lite"/>
    </source>
</evidence>
<proteinExistence type="predicted"/>
<feature type="compositionally biased region" description="Basic and acidic residues" evidence="1">
    <location>
        <begin position="79"/>
        <end position="97"/>
    </location>
</feature>
<accession>A0A699U520</accession>
<name>A0A699U520_TANCI</name>
<feature type="region of interest" description="Disordered" evidence="1">
    <location>
        <begin position="79"/>
        <end position="103"/>
    </location>
</feature>